<keyword evidence="2" id="KW-1185">Reference proteome</keyword>
<comment type="caution">
    <text evidence="1">The sequence shown here is derived from an EMBL/GenBank/DDBJ whole genome shotgun (WGS) entry which is preliminary data.</text>
</comment>
<dbReference type="EMBL" id="CAWUPB010000857">
    <property type="protein sequence ID" value="CAK7327551.1"/>
    <property type="molecule type" value="Genomic_DNA"/>
</dbReference>
<name>A0AAV1R0M5_9ROSI</name>
<dbReference type="AlphaFoldDB" id="A0AAV1R0M5"/>
<proteinExistence type="predicted"/>
<feature type="non-terminal residue" evidence="1">
    <location>
        <position position="69"/>
    </location>
</feature>
<reference evidence="1 2" key="1">
    <citation type="submission" date="2024-01" db="EMBL/GenBank/DDBJ databases">
        <authorList>
            <person name="Waweru B."/>
        </authorList>
    </citation>
    <scope>NUCLEOTIDE SEQUENCE [LARGE SCALE GENOMIC DNA]</scope>
</reference>
<protein>
    <submittedName>
        <fullName evidence="1">Uncharacterized protein</fullName>
    </submittedName>
</protein>
<sequence>MEDSRLFPEIKHAKKKDNILFMYFLDLHHQKSQNMYLHILSTIYSKLQKPIAVSTLNSITFCVQYFPNL</sequence>
<organism evidence="1 2">
    <name type="scientific">Dovyalis caffra</name>
    <dbReference type="NCBI Taxonomy" id="77055"/>
    <lineage>
        <taxon>Eukaryota</taxon>
        <taxon>Viridiplantae</taxon>
        <taxon>Streptophyta</taxon>
        <taxon>Embryophyta</taxon>
        <taxon>Tracheophyta</taxon>
        <taxon>Spermatophyta</taxon>
        <taxon>Magnoliopsida</taxon>
        <taxon>eudicotyledons</taxon>
        <taxon>Gunneridae</taxon>
        <taxon>Pentapetalae</taxon>
        <taxon>rosids</taxon>
        <taxon>fabids</taxon>
        <taxon>Malpighiales</taxon>
        <taxon>Salicaceae</taxon>
        <taxon>Flacourtieae</taxon>
        <taxon>Dovyalis</taxon>
    </lineage>
</organism>
<evidence type="ECO:0000313" key="1">
    <source>
        <dbReference type="EMBL" id="CAK7327551.1"/>
    </source>
</evidence>
<accession>A0AAV1R0M5</accession>
<dbReference type="Proteomes" id="UP001314170">
    <property type="component" value="Unassembled WGS sequence"/>
</dbReference>
<gene>
    <name evidence="1" type="ORF">DCAF_LOCUS5266</name>
</gene>
<evidence type="ECO:0000313" key="2">
    <source>
        <dbReference type="Proteomes" id="UP001314170"/>
    </source>
</evidence>